<dbReference type="SMART" id="SM01007">
    <property type="entry name" value="Aldolase_II"/>
    <property type="match status" value="1"/>
</dbReference>
<dbReference type="PANTHER" id="PTHR10672:SF3">
    <property type="entry name" value="PROTEIN HU-LI TAI SHAO"/>
    <property type="match status" value="1"/>
</dbReference>
<feature type="domain" description="Class II aldolase/adducin N-terminal" evidence="2">
    <location>
        <begin position="30"/>
        <end position="192"/>
    </location>
</feature>
<name>A0A183BZW1_GLOPA</name>
<dbReference type="WBParaSite" id="GPLIN_000615300">
    <property type="protein sequence ID" value="GPLIN_000615300"/>
    <property type="gene ID" value="GPLIN_000615300"/>
</dbReference>
<dbReference type="Gene3D" id="3.40.225.10">
    <property type="entry name" value="Class II aldolase/adducin N-terminal domain"/>
    <property type="match status" value="1"/>
</dbReference>
<dbReference type="Proteomes" id="UP000050741">
    <property type="component" value="Unassembled WGS sequence"/>
</dbReference>
<comment type="similarity">
    <text evidence="1">Belongs to the aldolase class II family. Adducin subfamily.</text>
</comment>
<dbReference type="AlphaFoldDB" id="A0A183BZW1"/>
<organism evidence="3 4">
    <name type="scientific">Globodera pallida</name>
    <name type="common">Potato cyst nematode worm</name>
    <name type="synonym">Heterodera pallida</name>
    <dbReference type="NCBI Taxonomy" id="36090"/>
    <lineage>
        <taxon>Eukaryota</taxon>
        <taxon>Metazoa</taxon>
        <taxon>Ecdysozoa</taxon>
        <taxon>Nematoda</taxon>
        <taxon>Chromadorea</taxon>
        <taxon>Rhabditida</taxon>
        <taxon>Tylenchina</taxon>
        <taxon>Tylenchomorpha</taxon>
        <taxon>Tylenchoidea</taxon>
        <taxon>Heteroderidae</taxon>
        <taxon>Heteroderinae</taxon>
        <taxon>Globodera</taxon>
    </lineage>
</organism>
<dbReference type="PANTHER" id="PTHR10672">
    <property type="entry name" value="ADDUCIN"/>
    <property type="match status" value="1"/>
</dbReference>
<evidence type="ECO:0000256" key="1">
    <source>
        <dbReference type="ARBA" id="ARBA00006274"/>
    </source>
</evidence>
<dbReference type="GO" id="GO:0014069">
    <property type="term" value="C:postsynaptic density"/>
    <property type="evidence" value="ECO:0007669"/>
    <property type="project" value="TreeGrafter"/>
</dbReference>
<dbReference type="SUPFAM" id="SSF53639">
    <property type="entry name" value="AraD/HMP-PK domain-like"/>
    <property type="match status" value="1"/>
</dbReference>
<dbReference type="InterPro" id="IPR051017">
    <property type="entry name" value="Aldolase-II_Adducin_sf"/>
</dbReference>
<evidence type="ECO:0000259" key="2">
    <source>
        <dbReference type="SMART" id="SM01007"/>
    </source>
</evidence>
<protein>
    <submittedName>
        <fullName evidence="4">Aldolase_II domain-containing protein</fullName>
    </submittedName>
</protein>
<accession>A0A183BZW1</accession>
<keyword evidence="3" id="KW-1185">Reference proteome</keyword>
<dbReference type="InterPro" id="IPR036409">
    <property type="entry name" value="Aldolase_II/adducin_N_sf"/>
</dbReference>
<proteinExistence type="inferred from homology"/>
<evidence type="ECO:0000313" key="3">
    <source>
        <dbReference type="Proteomes" id="UP000050741"/>
    </source>
</evidence>
<sequence length="193" mass="21066">MNVSLSLNGLGEIPLVPIADLNGNKKYAVEEVECRNKLAALYDHRPFPLESFRLPGNDNEILINPLGMLYREITASSFAKISLDGRVIDPGSSPLGINQAGYILHSAIHGARRDVSCVLHLHTTAAAAVSAMKCGLLPIIQEAMILGPVAYHEYRGVLADVQEKKEIVKSLGDKKVLMLRNHGFASCCRNTHR</sequence>
<evidence type="ECO:0000313" key="4">
    <source>
        <dbReference type="WBParaSite" id="GPLIN_000615300"/>
    </source>
</evidence>
<dbReference type="GO" id="GO:0051015">
    <property type="term" value="F:actin filament binding"/>
    <property type="evidence" value="ECO:0007669"/>
    <property type="project" value="TreeGrafter"/>
</dbReference>
<dbReference type="InterPro" id="IPR001303">
    <property type="entry name" value="Aldolase_II/adducin_N"/>
</dbReference>
<reference evidence="4" key="2">
    <citation type="submission" date="2016-06" db="UniProtKB">
        <authorList>
            <consortium name="WormBaseParasite"/>
        </authorList>
    </citation>
    <scope>IDENTIFICATION</scope>
</reference>
<dbReference type="Pfam" id="PF00596">
    <property type="entry name" value="Aldolase_II"/>
    <property type="match status" value="1"/>
</dbReference>
<reference evidence="3" key="1">
    <citation type="submission" date="2014-05" db="EMBL/GenBank/DDBJ databases">
        <title>The genome and life-stage specific transcriptomes of Globodera pallida elucidate key aspects of plant parasitism by a cyst nematode.</title>
        <authorList>
            <person name="Cotton J.A."/>
            <person name="Lilley C.J."/>
            <person name="Jones L.M."/>
            <person name="Kikuchi T."/>
            <person name="Reid A.J."/>
            <person name="Thorpe P."/>
            <person name="Tsai I.J."/>
            <person name="Beasley H."/>
            <person name="Blok V."/>
            <person name="Cock P.J.A."/>
            <person name="Van den Akker S.E."/>
            <person name="Holroyd N."/>
            <person name="Hunt M."/>
            <person name="Mantelin S."/>
            <person name="Naghra H."/>
            <person name="Pain A."/>
            <person name="Palomares-Rius J.E."/>
            <person name="Zarowiecki M."/>
            <person name="Berriman M."/>
            <person name="Jones J.T."/>
            <person name="Urwin P.E."/>
        </authorList>
    </citation>
    <scope>NUCLEOTIDE SEQUENCE [LARGE SCALE GENOMIC DNA]</scope>
    <source>
        <strain evidence="3">Lindley</strain>
    </source>
</reference>
<dbReference type="GO" id="GO:0005886">
    <property type="term" value="C:plasma membrane"/>
    <property type="evidence" value="ECO:0007669"/>
    <property type="project" value="UniProtKB-SubCell"/>
</dbReference>
<dbReference type="GO" id="GO:0005856">
    <property type="term" value="C:cytoskeleton"/>
    <property type="evidence" value="ECO:0007669"/>
    <property type="project" value="TreeGrafter"/>
</dbReference>